<dbReference type="Proteomes" id="UP000250235">
    <property type="component" value="Unassembled WGS sequence"/>
</dbReference>
<evidence type="ECO:0000313" key="1">
    <source>
        <dbReference type="EMBL" id="KZT76368.1"/>
    </source>
</evidence>
<gene>
    <name evidence="1" type="ORF">F511_46607</name>
</gene>
<protein>
    <submittedName>
        <fullName evidence="1">Uncharacterized protein</fullName>
    </submittedName>
</protein>
<keyword evidence="2" id="KW-1185">Reference proteome</keyword>
<accession>A0A2Z7A002</accession>
<dbReference type="AlphaFoldDB" id="A0A2Z7A002"/>
<evidence type="ECO:0000313" key="2">
    <source>
        <dbReference type="Proteomes" id="UP000250235"/>
    </source>
</evidence>
<reference evidence="1 2" key="1">
    <citation type="journal article" date="2015" name="Proc. Natl. Acad. Sci. U.S.A.">
        <title>The resurrection genome of Boea hygrometrica: A blueprint for survival of dehydration.</title>
        <authorList>
            <person name="Xiao L."/>
            <person name="Yang G."/>
            <person name="Zhang L."/>
            <person name="Yang X."/>
            <person name="Zhao S."/>
            <person name="Ji Z."/>
            <person name="Zhou Q."/>
            <person name="Hu M."/>
            <person name="Wang Y."/>
            <person name="Chen M."/>
            <person name="Xu Y."/>
            <person name="Jin H."/>
            <person name="Xiao X."/>
            <person name="Hu G."/>
            <person name="Bao F."/>
            <person name="Hu Y."/>
            <person name="Wan P."/>
            <person name="Li L."/>
            <person name="Deng X."/>
            <person name="Kuang T."/>
            <person name="Xiang C."/>
            <person name="Zhu J.K."/>
            <person name="Oliver M.J."/>
            <person name="He Y."/>
        </authorList>
    </citation>
    <scope>NUCLEOTIDE SEQUENCE [LARGE SCALE GENOMIC DNA]</scope>
    <source>
        <strain evidence="2">cv. XS01</strain>
    </source>
</reference>
<proteinExistence type="predicted"/>
<name>A0A2Z7A002_9LAMI</name>
<sequence>MVAGRLRHGWSRCARPLAPLLHVTAGRHRARWSRVLHDDWPLDVARDGRRWAALFETKRRYWPTMIAQASGIVARYWPAVVESRCAAACEVVRAAVRPCGARNFHGGVGRPPLRRCSGESPAMS</sequence>
<dbReference type="EMBL" id="KV128501">
    <property type="protein sequence ID" value="KZT76368.1"/>
    <property type="molecule type" value="Genomic_DNA"/>
</dbReference>
<organism evidence="1 2">
    <name type="scientific">Dorcoceras hygrometricum</name>
    <dbReference type="NCBI Taxonomy" id="472368"/>
    <lineage>
        <taxon>Eukaryota</taxon>
        <taxon>Viridiplantae</taxon>
        <taxon>Streptophyta</taxon>
        <taxon>Embryophyta</taxon>
        <taxon>Tracheophyta</taxon>
        <taxon>Spermatophyta</taxon>
        <taxon>Magnoliopsida</taxon>
        <taxon>eudicotyledons</taxon>
        <taxon>Gunneridae</taxon>
        <taxon>Pentapetalae</taxon>
        <taxon>asterids</taxon>
        <taxon>lamiids</taxon>
        <taxon>Lamiales</taxon>
        <taxon>Gesneriaceae</taxon>
        <taxon>Didymocarpoideae</taxon>
        <taxon>Trichosporeae</taxon>
        <taxon>Loxocarpinae</taxon>
        <taxon>Dorcoceras</taxon>
    </lineage>
</organism>